<evidence type="ECO:0000256" key="3">
    <source>
        <dbReference type="ARBA" id="ARBA00022741"/>
    </source>
</evidence>
<comment type="similarity">
    <text evidence="1">Belongs to the ABC transporter superfamily.</text>
</comment>
<dbReference type="HOGENOM" id="CLU_000604_1_11_2"/>
<sequence>MVCTLEVFDVDVILNGEVILKDLNLRFESGLYQIIGPNGSGKTTLLRTILGLIKPVKGRILLNGEDITGKPEKVGYRVGYMPQLSEDVGIPLTAFEIVLDSLLLHRKRFPRFAKSSDIKKVEETLKLVHLPREEWNKPFNELSGGERQRVLLARALVYDPEVLLLDEPLSAIDPLGKVEFVELIGSLAKDKLVILTSHDPILFLRYTNEIVVLNRTFYRVGKPEDVLTVNVLREVYGDSAVKLEEHVHISDAH</sequence>
<dbReference type="Gene3D" id="3.40.50.300">
    <property type="entry name" value="P-loop containing nucleotide triphosphate hydrolases"/>
    <property type="match status" value="1"/>
</dbReference>
<dbReference type="RefSeq" id="WP_012939585.1">
    <property type="nucleotide sequence ID" value="NC_013741.1"/>
</dbReference>
<dbReference type="InterPro" id="IPR027417">
    <property type="entry name" value="P-loop_NTPase"/>
</dbReference>
<dbReference type="eggNOG" id="arCOG00201">
    <property type="taxonomic scope" value="Archaea"/>
</dbReference>
<dbReference type="SMART" id="SM00382">
    <property type="entry name" value="AAA"/>
    <property type="match status" value="1"/>
</dbReference>
<evidence type="ECO:0000313" key="7">
    <source>
        <dbReference type="Proteomes" id="UP000001901"/>
    </source>
</evidence>
<dbReference type="PROSITE" id="PS50893">
    <property type="entry name" value="ABC_TRANSPORTER_2"/>
    <property type="match status" value="1"/>
</dbReference>
<keyword evidence="2" id="KW-0813">Transport</keyword>
<keyword evidence="7" id="KW-1185">Reference proteome</keyword>
<name>D2RG24_ARCPA</name>
<reference evidence="6 7" key="1">
    <citation type="journal article" date="2010" name="Stand. Genomic Sci.">
        <title>Complete genome sequence of Archaeoglobus profundus type strain (AV18).</title>
        <authorList>
            <person name="von Jan M."/>
            <person name="Lapidus A."/>
            <person name="Del Rio T.G."/>
            <person name="Copeland A."/>
            <person name="Tice H."/>
            <person name="Cheng J.F."/>
            <person name="Lucas S."/>
            <person name="Chen F."/>
            <person name="Nolan M."/>
            <person name="Goodwin L."/>
            <person name="Han C."/>
            <person name="Pitluck S."/>
            <person name="Liolios K."/>
            <person name="Ivanova N."/>
            <person name="Mavromatis K."/>
            <person name="Ovchinnikova G."/>
            <person name="Chertkov O."/>
            <person name="Pati A."/>
            <person name="Chen A."/>
            <person name="Palaniappan K."/>
            <person name="Land M."/>
            <person name="Hauser L."/>
            <person name="Chang Y.J."/>
            <person name="Jeffries C.D."/>
            <person name="Saunders E."/>
            <person name="Brettin T."/>
            <person name="Detter J.C."/>
            <person name="Chain P."/>
            <person name="Eichinger K."/>
            <person name="Huber H."/>
            <person name="Spring S."/>
            <person name="Rohde M."/>
            <person name="Goker M."/>
            <person name="Wirth R."/>
            <person name="Woyke T."/>
            <person name="Bristow J."/>
            <person name="Eisen J.A."/>
            <person name="Markowitz V."/>
            <person name="Hugenholtz P."/>
            <person name="Kyrpides N.C."/>
            <person name="Klenk H.P."/>
        </authorList>
    </citation>
    <scope>NUCLEOTIDE SEQUENCE [LARGE SCALE GENOMIC DNA]</scope>
    <source>
        <strain evidence="7">DSM 5631 / JCM 9629 / NBRC 100127 / Av18</strain>
    </source>
</reference>
<protein>
    <submittedName>
        <fullName evidence="6">ABC transporter related protein</fullName>
    </submittedName>
</protein>
<keyword evidence="4" id="KW-0067">ATP-binding</keyword>
<dbReference type="PANTHER" id="PTHR42734">
    <property type="entry name" value="METAL TRANSPORT SYSTEM ATP-BINDING PROTEIN TM_0124-RELATED"/>
    <property type="match status" value="1"/>
</dbReference>
<dbReference type="PANTHER" id="PTHR42734:SF5">
    <property type="entry name" value="IRON TRANSPORT SYSTEM ATP-BINDING PROTEIN HI_0361-RELATED"/>
    <property type="match status" value="1"/>
</dbReference>
<evidence type="ECO:0000256" key="4">
    <source>
        <dbReference type="ARBA" id="ARBA00022840"/>
    </source>
</evidence>
<dbReference type="InterPro" id="IPR050153">
    <property type="entry name" value="Metal_Ion_Import_ABC"/>
</dbReference>
<dbReference type="GO" id="GO:0016887">
    <property type="term" value="F:ATP hydrolysis activity"/>
    <property type="evidence" value="ECO:0007669"/>
    <property type="project" value="InterPro"/>
</dbReference>
<organism evidence="6 7">
    <name type="scientific">Archaeoglobus profundus (strain DSM 5631 / JCM 9629 / NBRC 100127 / Av18)</name>
    <dbReference type="NCBI Taxonomy" id="572546"/>
    <lineage>
        <taxon>Archaea</taxon>
        <taxon>Methanobacteriati</taxon>
        <taxon>Methanobacteriota</taxon>
        <taxon>Archaeoglobi</taxon>
        <taxon>Archaeoglobales</taxon>
        <taxon>Archaeoglobaceae</taxon>
        <taxon>Archaeoglobus</taxon>
    </lineage>
</organism>
<dbReference type="EMBL" id="CP001857">
    <property type="protein sequence ID" value="ADB57249.1"/>
    <property type="molecule type" value="Genomic_DNA"/>
</dbReference>
<dbReference type="Pfam" id="PF00005">
    <property type="entry name" value="ABC_tran"/>
    <property type="match status" value="1"/>
</dbReference>
<keyword evidence="3" id="KW-0547">Nucleotide-binding</keyword>
<dbReference type="PaxDb" id="572546-Arcpr_0178"/>
<dbReference type="InterPro" id="IPR003439">
    <property type="entry name" value="ABC_transporter-like_ATP-bd"/>
</dbReference>
<evidence type="ECO:0000256" key="1">
    <source>
        <dbReference type="ARBA" id="ARBA00005417"/>
    </source>
</evidence>
<dbReference type="OrthoDB" id="24644at2157"/>
<feature type="domain" description="ABC transporter" evidence="5">
    <location>
        <begin position="5"/>
        <end position="240"/>
    </location>
</feature>
<dbReference type="InterPro" id="IPR017871">
    <property type="entry name" value="ABC_transporter-like_CS"/>
</dbReference>
<dbReference type="InterPro" id="IPR003593">
    <property type="entry name" value="AAA+_ATPase"/>
</dbReference>
<dbReference type="SUPFAM" id="SSF52540">
    <property type="entry name" value="P-loop containing nucleoside triphosphate hydrolases"/>
    <property type="match status" value="1"/>
</dbReference>
<accession>D2RG24</accession>
<evidence type="ECO:0000259" key="5">
    <source>
        <dbReference type="PROSITE" id="PS50893"/>
    </source>
</evidence>
<dbReference type="GeneID" id="8738827"/>
<dbReference type="PROSITE" id="PS00211">
    <property type="entry name" value="ABC_TRANSPORTER_1"/>
    <property type="match status" value="1"/>
</dbReference>
<dbReference type="KEGG" id="apo:Arcpr_0178"/>
<dbReference type="AlphaFoldDB" id="D2RG24"/>
<gene>
    <name evidence="6" type="ordered locus">Arcpr_0178</name>
</gene>
<proteinExistence type="inferred from homology"/>
<dbReference type="GO" id="GO:0005524">
    <property type="term" value="F:ATP binding"/>
    <property type="evidence" value="ECO:0007669"/>
    <property type="project" value="UniProtKB-KW"/>
</dbReference>
<dbReference type="Proteomes" id="UP000001901">
    <property type="component" value="Chromosome"/>
</dbReference>
<evidence type="ECO:0000256" key="2">
    <source>
        <dbReference type="ARBA" id="ARBA00022448"/>
    </source>
</evidence>
<evidence type="ECO:0000313" key="6">
    <source>
        <dbReference type="EMBL" id="ADB57249.1"/>
    </source>
</evidence>
<dbReference type="STRING" id="572546.Arcpr_0178"/>